<evidence type="ECO:0000259" key="4">
    <source>
        <dbReference type="PROSITE" id="PS50995"/>
    </source>
</evidence>
<dbReference type="Gene3D" id="1.10.10.10">
    <property type="entry name" value="Winged helix-like DNA-binding domain superfamily/Winged helix DNA-binding domain"/>
    <property type="match status" value="1"/>
</dbReference>
<gene>
    <name evidence="5" type="ORF">OWO01_00040</name>
</gene>
<proteinExistence type="predicted"/>
<dbReference type="PANTHER" id="PTHR42756:SF1">
    <property type="entry name" value="TRANSCRIPTIONAL REPRESSOR OF EMRAB OPERON"/>
    <property type="match status" value="1"/>
</dbReference>
<evidence type="ECO:0000256" key="1">
    <source>
        <dbReference type="ARBA" id="ARBA00023015"/>
    </source>
</evidence>
<dbReference type="PRINTS" id="PR00598">
    <property type="entry name" value="HTHMARR"/>
</dbReference>
<sequence>MESNKGNKSIYLEKKATDCCTEEVGSMVQKLVRVLQIFERDQIKPFGFTTTQCHVLLELKKFNKLTMNELSERMNLNTSTMTRIINNLVRDGYVQRLKDEWDRRIVKVKLTEEGINAAQSLEESIMDYYREIVSNLPNGKVEEVLRSVELLVGAFDKANPF</sequence>
<accession>A0A9J6R7K0</accession>
<dbReference type="PROSITE" id="PS01117">
    <property type="entry name" value="HTH_MARR_1"/>
    <property type="match status" value="1"/>
</dbReference>
<dbReference type="SMART" id="SM00347">
    <property type="entry name" value="HTH_MARR"/>
    <property type="match status" value="1"/>
</dbReference>
<dbReference type="InterPro" id="IPR000835">
    <property type="entry name" value="HTH_MarR-typ"/>
</dbReference>
<dbReference type="Pfam" id="PF01047">
    <property type="entry name" value="MarR"/>
    <property type="match status" value="1"/>
</dbReference>
<comment type="caution">
    <text evidence="5">The sequence shown here is derived from an EMBL/GenBank/DDBJ whole genome shotgun (WGS) entry which is preliminary data.</text>
</comment>
<evidence type="ECO:0000313" key="6">
    <source>
        <dbReference type="Proteomes" id="UP001084197"/>
    </source>
</evidence>
<dbReference type="GO" id="GO:0003677">
    <property type="term" value="F:DNA binding"/>
    <property type="evidence" value="ECO:0007669"/>
    <property type="project" value="UniProtKB-KW"/>
</dbReference>
<evidence type="ECO:0000256" key="2">
    <source>
        <dbReference type="ARBA" id="ARBA00023125"/>
    </source>
</evidence>
<organism evidence="5 6">
    <name type="scientific">Natronobacillus azotifigens</name>
    <dbReference type="NCBI Taxonomy" id="472978"/>
    <lineage>
        <taxon>Bacteria</taxon>
        <taxon>Bacillati</taxon>
        <taxon>Bacillota</taxon>
        <taxon>Bacilli</taxon>
        <taxon>Bacillales</taxon>
        <taxon>Bacillaceae</taxon>
        <taxon>Natronobacillus</taxon>
    </lineage>
</organism>
<dbReference type="AlphaFoldDB" id="A0A9J6R7K0"/>
<evidence type="ECO:0000313" key="5">
    <source>
        <dbReference type="EMBL" id="MCZ0701600.1"/>
    </source>
</evidence>
<dbReference type="EMBL" id="JAPRAT010000001">
    <property type="protein sequence ID" value="MCZ0701600.1"/>
    <property type="molecule type" value="Genomic_DNA"/>
</dbReference>
<protein>
    <submittedName>
        <fullName evidence="5">MarR family transcriptional regulator</fullName>
    </submittedName>
</protein>
<dbReference type="InterPro" id="IPR036388">
    <property type="entry name" value="WH-like_DNA-bd_sf"/>
</dbReference>
<dbReference type="PANTHER" id="PTHR42756">
    <property type="entry name" value="TRANSCRIPTIONAL REGULATOR, MARR"/>
    <property type="match status" value="1"/>
</dbReference>
<keyword evidence="3" id="KW-0804">Transcription</keyword>
<reference evidence="5" key="1">
    <citation type="submission" date="2022-11" db="EMBL/GenBank/DDBJ databases">
        <title>WGS of Natronobacillus azotifigens 24KS-1, an anaerobic diazotrophic haloalkaliphile from soda-rich habitats.</title>
        <authorList>
            <person name="Sorokin D.Y."/>
            <person name="Merkel A.Y."/>
        </authorList>
    </citation>
    <scope>NUCLEOTIDE SEQUENCE</scope>
    <source>
        <strain evidence="5">24KS-1</strain>
    </source>
</reference>
<dbReference type="InterPro" id="IPR023187">
    <property type="entry name" value="Tscrpt_reg_MarR-type_CS"/>
</dbReference>
<keyword evidence="6" id="KW-1185">Reference proteome</keyword>
<keyword evidence="2" id="KW-0238">DNA-binding</keyword>
<name>A0A9J6R7K0_9BACI</name>
<evidence type="ECO:0000256" key="3">
    <source>
        <dbReference type="ARBA" id="ARBA00023163"/>
    </source>
</evidence>
<keyword evidence="1" id="KW-0805">Transcription regulation</keyword>
<dbReference type="SUPFAM" id="SSF46785">
    <property type="entry name" value="Winged helix' DNA-binding domain"/>
    <property type="match status" value="1"/>
</dbReference>
<dbReference type="RefSeq" id="WP_268778372.1">
    <property type="nucleotide sequence ID" value="NZ_JAPRAT010000001.1"/>
</dbReference>
<dbReference type="GO" id="GO:0003700">
    <property type="term" value="F:DNA-binding transcription factor activity"/>
    <property type="evidence" value="ECO:0007669"/>
    <property type="project" value="InterPro"/>
</dbReference>
<dbReference type="PROSITE" id="PS50995">
    <property type="entry name" value="HTH_MARR_2"/>
    <property type="match status" value="1"/>
</dbReference>
<dbReference type="Proteomes" id="UP001084197">
    <property type="component" value="Unassembled WGS sequence"/>
</dbReference>
<feature type="domain" description="HTH marR-type" evidence="4">
    <location>
        <begin position="21"/>
        <end position="153"/>
    </location>
</feature>
<dbReference type="InterPro" id="IPR036390">
    <property type="entry name" value="WH_DNA-bd_sf"/>
</dbReference>